<name>A0A8J2PP94_9HEXA</name>
<accession>A0A8J2PP94</accession>
<keyword evidence="1" id="KW-1133">Transmembrane helix</keyword>
<feature type="transmembrane region" description="Helical" evidence="1">
    <location>
        <begin position="20"/>
        <end position="37"/>
    </location>
</feature>
<organism evidence="2 3">
    <name type="scientific">Allacma fusca</name>
    <dbReference type="NCBI Taxonomy" id="39272"/>
    <lineage>
        <taxon>Eukaryota</taxon>
        <taxon>Metazoa</taxon>
        <taxon>Ecdysozoa</taxon>
        <taxon>Arthropoda</taxon>
        <taxon>Hexapoda</taxon>
        <taxon>Collembola</taxon>
        <taxon>Symphypleona</taxon>
        <taxon>Sminthuridae</taxon>
        <taxon>Allacma</taxon>
    </lineage>
</organism>
<protein>
    <submittedName>
        <fullName evidence="2">Uncharacterized protein</fullName>
    </submittedName>
</protein>
<keyword evidence="3" id="KW-1185">Reference proteome</keyword>
<comment type="caution">
    <text evidence="2">The sequence shown here is derived from an EMBL/GenBank/DDBJ whole genome shotgun (WGS) entry which is preliminary data.</text>
</comment>
<dbReference type="EMBL" id="CAJVCH010525238">
    <property type="protein sequence ID" value="CAG7822071.1"/>
    <property type="molecule type" value="Genomic_DNA"/>
</dbReference>
<evidence type="ECO:0000256" key="1">
    <source>
        <dbReference type="SAM" id="Phobius"/>
    </source>
</evidence>
<proteinExistence type="predicted"/>
<keyword evidence="1" id="KW-0472">Membrane</keyword>
<gene>
    <name evidence="2" type="ORF">AFUS01_LOCUS32362</name>
</gene>
<dbReference type="AlphaFoldDB" id="A0A8J2PP94"/>
<sequence>MWKKRTGLLNIMYLRPQRFFVIEYLTIVLLIVFGSSVESTGSGFSVSDNKIPPRLQPEGVSNVLAHGLYPEDSDAGKDWQNDYPDSLKNSTPSIAKCCREGEGFNSDGECMKLDPSYKHNLAYRR</sequence>
<dbReference type="Proteomes" id="UP000708208">
    <property type="component" value="Unassembled WGS sequence"/>
</dbReference>
<evidence type="ECO:0000313" key="2">
    <source>
        <dbReference type="EMBL" id="CAG7822071.1"/>
    </source>
</evidence>
<reference evidence="2" key="1">
    <citation type="submission" date="2021-06" db="EMBL/GenBank/DDBJ databases">
        <authorList>
            <person name="Hodson N. C."/>
            <person name="Mongue J. A."/>
            <person name="Jaron S. K."/>
        </authorList>
    </citation>
    <scope>NUCLEOTIDE SEQUENCE</scope>
</reference>
<keyword evidence="1" id="KW-0812">Transmembrane</keyword>
<evidence type="ECO:0000313" key="3">
    <source>
        <dbReference type="Proteomes" id="UP000708208"/>
    </source>
</evidence>